<gene>
    <name evidence="1" type="ORF">CRM82_17435</name>
</gene>
<sequence length="162" mass="17990">MNGFIVTANPPAATQEPVVSNGTWFPDMDPVKVRNACRLDGTVTADRLRPALMDAMLSVNAELQEWADEQRTRWGYACLANVPAPQMDGESAKVLYYRRAVHACLQADLAEAYRNLSTIPAGSGKADRVLEDLAIQVDQHRRNQRWAIADLLARPRCTVDLL</sequence>
<reference evidence="2" key="1">
    <citation type="submission" date="2017-09" db="EMBL/GenBank/DDBJ databases">
        <title>FDA dAtabase for Regulatory Grade micrObial Sequences (FDA-ARGOS): Supporting development and validation of Infectious Disease Dx tests.</title>
        <authorList>
            <person name="Minogue T."/>
            <person name="Wolcott M."/>
            <person name="Wasieloski L."/>
            <person name="Aguilar W."/>
            <person name="Moore D."/>
            <person name="Tallon L."/>
            <person name="Sadzewicz L."/>
            <person name="Ott S."/>
            <person name="Zhao X."/>
            <person name="Nagaraj S."/>
            <person name="Vavikolanu K."/>
            <person name="Aluvathingal J."/>
            <person name="Nadendla S."/>
            <person name="Sichtig H."/>
        </authorList>
    </citation>
    <scope>NUCLEOTIDE SEQUENCE [LARGE SCALE GENOMIC DNA]</scope>
    <source>
        <strain evidence="2">FDAARGOS_394</strain>
    </source>
</reference>
<dbReference type="OrthoDB" id="6312934at2"/>
<name>A0A2A7UY04_COMTR</name>
<dbReference type="InterPro" id="IPR009225">
    <property type="entry name" value="Phage_head_completion_GpL"/>
</dbReference>
<organism evidence="1 2">
    <name type="scientific">Comamonas terrigena</name>
    <dbReference type="NCBI Taxonomy" id="32013"/>
    <lineage>
        <taxon>Bacteria</taxon>
        <taxon>Pseudomonadati</taxon>
        <taxon>Pseudomonadota</taxon>
        <taxon>Betaproteobacteria</taxon>
        <taxon>Burkholderiales</taxon>
        <taxon>Comamonadaceae</taxon>
        <taxon>Comamonas</taxon>
    </lineage>
</organism>
<proteinExistence type="predicted"/>
<keyword evidence="2" id="KW-1185">Reference proteome</keyword>
<comment type="caution">
    <text evidence="1">The sequence shown here is derived from an EMBL/GenBank/DDBJ whole genome shotgun (WGS) entry which is preliminary data.</text>
</comment>
<dbReference type="Pfam" id="PF05926">
    <property type="entry name" value="Phage_GPL"/>
    <property type="match status" value="1"/>
</dbReference>
<dbReference type="STRING" id="1219032.GCA_001515545_00843"/>
<evidence type="ECO:0000313" key="2">
    <source>
        <dbReference type="Proteomes" id="UP000220246"/>
    </source>
</evidence>
<dbReference type="GeneID" id="80802406"/>
<dbReference type="Proteomes" id="UP000220246">
    <property type="component" value="Unassembled WGS sequence"/>
</dbReference>
<evidence type="ECO:0000313" key="1">
    <source>
        <dbReference type="EMBL" id="PEH90133.1"/>
    </source>
</evidence>
<protein>
    <submittedName>
        <fullName evidence="1">Phage head protein</fullName>
    </submittedName>
</protein>
<dbReference type="EMBL" id="PDEA01000001">
    <property type="protein sequence ID" value="PEH90133.1"/>
    <property type="molecule type" value="Genomic_DNA"/>
</dbReference>
<dbReference type="AlphaFoldDB" id="A0A2A7UY04"/>
<dbReference type="RefSeq" id="WP_066533749.1">
    <property type="nucleotide sequence ID" value="NZ_PDEA01000001.1"/>
</dbReference>
<accession>A0A2A7UY04</accession>